<dbReference type="Pfam" id="PF13329">
    <property type="entry name" value="ATG2_CAD"/>
    <property type="match status" value="3"/>
</dbReference>
<feature type="compositionally biased region" description="Acidic residues" evidence="12">
    <location>
        <begin position="258"/>
        <end position="270"/>
    </location>
</feature>
<feature type="compositionally biased region" description="Basic residues" evidence="12">
    <location>
        <begin position="2494"/>
        <end position="2504"/>
    </location>
</feature>
<feature type="compositionally biased region" description="Acidic residues" evidence="12">
    <location>
        <begin position="139"/>
        <end position="148"/>
    </location>
</feature>
<reference evidence="13" key="1">
    <citation type="submission" date="2018-10" db="EMBL/GenBank/DDBJ databases">
        <title>Transcriptome assembly of Aceria tosichella (Wheat curl mite) Type 2.</title>
        <authorList>
            <person name="Scully E.D."/>
            <person name="Geib S.M."/>
            <person name="Palmer N.A."/>
            <person name="Gupta A.K."/>
            <person name="Sarath G."/>
            <person name="Tatineni S."/>
        </authorList>
    </citation>
    <scope>NUCLEOTIDE SEQUENCE</scope>
    <source>
        <strain evidence="13">LincolnNE</strain>
    </source>
</reference>
<evidence type="ECO:0000256" key="2">
    <source>
        <dbReference type="ARBA" id="ARBA00004623"/>
    </source>
</evidence>
<evidence type="ECO:0000313" key="13">
    <source>
        <dbReference type="EMBL" id="MDE47019.1"/>
    </source>
</evidence>
<feature type="compositionally biased region" description="Polar residues" evidence="12">
    <location>
        <begin position="1728"/>
        <end position="1742"/>
    </location>
</feature>
<feature type="compositionally biased region" description="Low complexity" evidence="12">
    <location>
        <begin position="2166"/>
        <end position="2218"/>
    </location>
</feature>
<feature type="compositionally biased region" description="Low complexity" evidence="12">
    <location>
        <begin position="301"/>
        <end position="313"/>
    </location>
</feature>
<dbReference type="GO" id="GO:0034727">
    <property type="term" value="P:piecemeal microautophagy of the nucleus"/>
    <property type="evidence" value="ECO:0007669"/>
    <property type="project" value="TreeGrafter"/>
</dbReference>
<feature type="region of interest" description="Disordered" evidence="12">
    <location>
        <begin position="2053"/>
        <end position="2083"/>
    </location>
</feature>
<dbReference type="GO" id="GO:0034045">
    <property type="term" value="C:phagophore assembly site membrane"/>
    <property type="evidence" value="ECO:0007669"/>
    <property type="project" value="UniProtKB-SubCell"/>
</dbReference>
<dbReference type="GO" id="GO:0005789">
    <property type="term" value="C:endoplasmic reticulum membrane"/>
    <property type="evidence" value="ECO:0007669"/>
    <property type="project" value="UniProtKB-SubCell"/>
</dbReference>
<feature type="compositionally biased region" description="Polar residues" evidence="12">
    <location>
        <begin position="1609"/>
        <end position="1628"/>
    </location>
</feature>
<feature type="region of interest" description="Disordered" evidence="12">
    <location>
        <begin position="2483"/>
        <end position="2551"/>
    </location>
</feature>
<comment type="catalytic activity">
    <reaction evidence="10">
        <text>a 1,2-diacyl-sn-glycero-3-phospho-L-serine(in) = a 1,2-diacyl-sn-glycero-3-phospho-L-serine(out)</text>
        <dbReference type="Rhea" id="RHEA:38663"/>
        <dbReference type="ChEBI" id="CHEBI:57262"/>
    </reaction>
</comment>
<feature type="compositionally biased region" description="Acidic residues" evidence="12">
    <location>
        <begin position="2294"/>
        <end position="2305"/>
    </location>
</feature>
<feature type="compositionally biased region" description="Low complexity" evidence="12">
    <location>
        <begin position="1792"/>
        <end position="1802"/>
    </location>
</feature>
<proteinExistence type="inferred from homology"/>
<dbReference type="GO" id="GO:0000422">
    <property type="term" value="P:autophagy of mitochondrion"/>
    <property type="evidence" value="ECO:0007669"/>
    <property type="project" value="TreeGrafter"/>
</dbReference>
<keyword evidence="9" id="KW-0472">Membrane</keyword>
<dbReference type="GO" id="GO:0043495">
    <property type="term" value="F:protein-membrane adaptor activity"/>
    <property type="evidence" value="ECO:0007669"/>
    <property type="project" value="TreeGrafter"/>
</dbReference>
<name>A0A6G1S9H3_9ACAR</name>
<feature type="region of interest" description="Disordered" evidence="12">
    <location>
        <begin position="1728"/>
        <end position="1753"/>
    </location>
</feature>
<feature type="compositionally biased region" description="Low complexity" evidence="12">
    <location>
        <begin position="1922"/>
        <end position="1934"/>
    </location>
</feature>
<evidence type="ECO:0000256" key="4">
    <source>
        <dbReference type="ARBA" id="ARBA00018070"/>
    </source>
</evidence>
<feature type="region of interest" description="Disordered" evidence="12">
    <location>
        <begin position="951"/>
        <end position="976"/>
    </location>
</feature>
<feature type="compositionally biased region" description="Gly residues" evidence="12">
    <location>
        <begin position="2513"/>
        <end position="2523"/>
    </location>
</feature>
<keyword evidence="8" id="KW-0445">Lipid transport</keyword>
<feature type="region of interest" description="Disordered" evidence="12">
    <location>
        <begin position="1922"/>
        <end position="1941"/>
    </location>
</feature>
<comment type="similarity">
    <text evidence="3">Belongs to the ATG2 family.</text>
</comment>
<evidence type="ECO:0000256" key="9">
    <source>
        <dbReference type="ARBA" id="ARBA00023136"/>
    </source>
</evidence>
<feature type="compositionally biased region" description="Basic and acidic residues" evidence="12">
    <location>
        <begin position="1377"/>
        <end position="1389"/>
    </location>
</feature>
<feature type="compositionally biased region" description="Basic residues" evidence="12">
    <location>
        <begin position="2533"/>
        <end position="2542"/>
    </location>
</feature>
<organism evidence="13">
    <name type="scientific">Aceria tosichella</name>
    <name type="common">wheat curl mite</name>
    <dbReference type="NCBI Taxonomy" id="561515"/>
    <lineage>
        <taxon>Eukaryota</taxon>
        <taxon>Metazoa</taxon>
        <taxon>Ecdysozoa</taxon>
        <taxon>Arthropoda</taxon>
        <taxon>Chelicerata</taxon>
        <taxon>Arachnida</taxon>
        <taxon>Acari</taxon>
        <taxon>Acariformes</taxon>
        <taxon>Trombidiformes</taxon>
        <taxon>Prostigmata</taxon>
        <taxon>Eupodina</taxon>
        <taxon>Eriophyoidea</taxon>
        <taxon>Eriophyidae</taxon>
        <taxon>Eriophyinae</taxon>
        <taxon>Aceriini</taxon>
        <taxon>Aceria</taxon>
    </lineage>
</organism>
<dbReference type="EMBL" id="GGYP01002248">
    <property type="protein sequence ID" value="MDE47019.1"/>
    <property type="molecule type" value="Transcribed_RNA"/>
</dbReference>
<accession>A0A6G1S9H3</accession>
<feature type="compositionally biased region" description="Polar residues" evidence="12">
    <location>
        <begin position="226"/>
        <end position="238"/>
    </location>
</feature>
<evidence type="ECO:0000256" key="7">
    <source>
        <dbReference type="ARBA" id="ARBA00023006"/>
    </source>
</evidence>
<evidence type="ECO:0000256" key="5">
    <source>
        <dbReference type="ARBA" id="ARBA00022448"/>
    </source>
</evidence>
<dbReference type="GO" id="GO:0000045">
    <property type="term" value="P:autophagosome assembly"/>
    <property type="evidence" value="ECO:0007669"/>
    <property type="project" value="TreeGrafter"/>
</dbReference>
<protein>
    <recommendedName>
        <fullName evidence="4">Autophagy-related protein 2</fullName>
    </recommendedName>
</protein>
<feature type="compositionally biased region" description="Low complexity" evidence="12">
    <location>
        <begin position="2053"/>
        <end position="2078"/>
    </location>
</feature>
<feature type="region of interest" description="Disordered" evidence="12">
    <location>
        <begin position="297"/>
        <end position="326"/>
    </location>
</feature>
<feature type="region of interest" description="Disordered" evidence="12">
    <location>
        <begin position="1431"/>
        <end position="1568"/>
    </location>
</feature>
<feature type="compositionally biased region" description="Low complexity" evidence="12">
    <location>
        <begin position="2259"/>
        <end position="2293"/>
    </location>
</feature>
<feature type="region of interest" description="Disordered" evidence="12">
    <location>
        <begin position="139"/>
        <end position="174"/>
    </location>
</feature>
<evidence type="ECO:0000256" key="12">
    <source>
        <dbReference type="SAM" id="MobiDB-lite"/>
    </source>
</evidence>
<feature type="region of interest" description="Disordered" evidence="12">
    <location>
        <begin position="693"/>
        <end position="715"/>
    </location>
</feature>
<evidence type="ECO:0000256" key="8">
    <source>
        <dbReference type="ARBA" id="ARBA00023055"/>
    </source>
</evidence>
<dbReference type="GO" id="GO:0032266">
    <property type="term" value="F:phosphatidylinositol-3-phosphate binding"/>
    <property type="evidence" value="ECO:0007669"/>
    <property type="project" value="TreeGrafter"/>
</dbReference>
<dbReference type="GO" id="GO:0006869">
    <property type="term" value="P:lipid transport"/>
    <property type="evidence" value="ECO:0007669"/>
    <property type="project" value="UniProtKB-KW"/>
</dbReference>
<keyword evidence="5" id="KW-0813">Transport</keyword>
<dbReference type="GO" id="GO:0061723">
    <property type="term" value="P:glycophagy"/>
    <property type="evidence" value="ECO:0007669"/>
    <property type="project" value="TreeGrafter"/>
</dbReference>
<keyword evidence="6" id="KW-0256">Endoplasmic reticulum</keyword>
<feature type="compositionally biased region" description="Polar residues" evidence="12">
    <location>
        <begin position="698"/>
        <end position="715"/>
    </location>
</feature>
<feature type="region of interest" description="Disordered" evidence="12">
    <location>
        <begin position="2143"/>
        <end position="2308"/>
    </location>
</feature>
<evidence type="ECO:0000256" key="10">
    <source>
        <dbReference type="ARBA" id="ARBA00024479"/>
    </source>
</evidence>
<dbReference type="PANTHER" id="PTHR13190:SF1">
    <property type="entry name" value="AUTOPHAGY-RELATED 2, ISOFORM A"/>
    <property type="match status" value="1"/>
</dbReference>
<dbReference type="PANTHER" id="PTHR13190">
    <property type="entry name" value="AUTOPHAGY-RELATED 2, ISOFORM A"/>
    <property type="match status" value="1"/>
</dbReference>
<comment type="subcellular location">
    <subcellularLocation>
        <location evidence="1">Endoplasmic reticulum membrane</location>
        <topology evidence="1">Peripheral membrane protein</topology>
    </subcellularLocation>
    <subcellularLocation>
        <location evidence="2">Preautophagosomal structure membrane</location>
        <topology evidence="2">Peripheral membrane protein</topology>
    </subcellularLocation>
</comment>
<evidence type="ECO:0000256" key="11">
    <source>
        <dbReference type="ARBA" id="ARBA00024615"/>
    </source>
</evidence>
<evidence type="ECO:0000256" key="1">
    <source>
        <dbReference type="ARBA" id="ARBA00004406"/>
    </source>
</evidence>
<evidence type="ECO:0000256" key="6">
    <source>
        <dbReference type="ARBA" id="ARBA00022824"/>
    </source>
</evidence>
<gene>
    <name evidence="13" type="primary">Atg2b</name>
    <name evidence="13" type="ORF">g.10905</name>
</gene>
<comment type="catalytic activity">
    <reaction evidence="11">
        <text>a 1,2-diacyl-sn-glycero-3-phosphoethanolamine(in) = a 1,2-diacyl-sn-glycero-3-phosphoethanolamine(out)</text>
        <dbReference type="Rhea" id="RHEA:38895"/>
        <dbReference type="ChEBI" id="CHEBI:64612"/>
    </reaction>
</comment>
<keyword evidence="7" id="KW-0072">Autophagy</keyword>
<feature type="compositionally biased region" description="Low complexity" evidence="12">
    <location>
        <begin position="1320"/>
        <end position="1331"/>
    </location>
</feature>
<feature type="region of interest" description="Disordered" evidence="12">
    <location>
        <begin position="1609"/>
        <end position="1638"/>
    </location>
</feature>
<feature type="compositionally biased region" description="Basic and acidic residues" evidence="12">
    <location>
        <begin position="1453"/>
        <end position="1490"/>
    </location>
</feature>
<feature type="region of interest" description="Disordered" evidence="12">
    <location>
        <begin position="1309"/>
        <end position="1402"/>
    </location>
</feature>
<sequence>MPLYIPWLTETIKKRGVRYLLHHYLGQFFEEKLTLDQLSIDIYEGKGSIRNLALDVDGLNDELDFIPFRFLEGCLIGQISVEVPWSSLATDACKVELDGAKFYCRLKTSADANKPHCTESTLLSRSLMTSSMQMAEEIVTTEDDDESDCSMNHHHSHANLSRDNKGQETSSTNRRKDANQMFEGLEMFAQLIDSVLRRTKLTAHNTLFQIKPYHEKATSNDDENETISTSEINRPNLASSSRSSGDEFSEPLAKSGTDDEEEQDANEENEDRDKQQSKSTVEFFIKFFRCEEMIDQTRAENSANSSSSTTNTNDNHDNNDGASKSLSAIPETITKLLTLEDVEMRIDGIPVSNLVGKHTITIKFNGQKSEISIFSGSPLLAVISHKQLETFFNVFDGVKDQNSDASFMAEKDQKLMSPEDYAKIENQLLESPALRNVNTSDLRSASGFDIGGVSSGSGAKSVISNSKNSYYGTAQVLSGTGGGARRWVDSGDLYSEVSYMQTRESEYGFHSHLSPQCSADLKQSSCETTTEPTLDHIEAFSCELKLPGIWLCILRAGESLPPLIKPFADSINSFQSINKYIDSNIKVPHIRFLALKVALDITASGTNIFLGDLDISEYLEDTTRMSPFLRILNNDQANVPMSSSRYKASITNGKEITIDLLTKTRIMFDPTIIDRIVYDYKLIKFDRSNANHHHHPSYTHSNMASSQVPNHQQQRSNHLDLNLTIRAEQFKVELLCPIPDLTPDASMKRTQLRPQSFIFDFKDVNLTWRMDQLRLSSTELMAFVKTQPKQLDSEAVRFIEATCKENDKIVLLLEPSPSNLDNDFTNDIEQALNESSMYESIYVSQATESRIPTEPFQTKRKVVRASFQSQQTSNKPNSARISECDHEKILTPGDRQHLLEYLNQTVMSTRLSLNLHLPICEVEFEDKEQLDLIYNRFGNDFVFWQPRTFAKDKQTGPKGRKSSTLARSNVGGKEKTNLDLDEPLEFKPVNQFGDQIDTGGNGGDQLSSDADNEGSEISYHSMSHHHNKRDMEQKDELEDKIGSTDIYDNEVTCKIIVDELFVRFNHQSCAAALKQEISANNLLLGVVIDVNKKPNTLLSLVADNLELSNELETVLEGNFFSSKESIFGLTAEIKRPTKTLKDIKLAIQLKDGLFNDFRTETYTRFWQSINVTDEPILGYVAPQIITELHIDILNIGLLLVRDGARPALLSIDELYLTSMVMEQTSQVMIRLIADEVSLYMKRDRQGLEVMKNYICLVDSGLIDLDVKFGGDSRLEFGVINNVITVRVCQDSLSALCKLFNVLVKSANQGGTGGDLQQTNASHSYKSTSSSEKASDVPMFHAKHLSNEEGVETTRGGRAAAAKRERSNRTLKAQVRNGDTDNTKAKHEYEYAPAGAEGKGSGRNREMNLLVDAMNDYAISSSNSSYKINRQYNDASALEPEEGGGGRTKRRTRRADDEKQSDRDDDVIRKDKTTTNRSDDSDQDRDERGEDSGSENGDNSDSDASRDSSDDDGDEKKKRGRREESDDNEYDSDAPPAFQRATSTQGDGDDDDDGAQLNDSSERQPGACLLDESNPMLANLFSQPLMPTELNSAMQSSAEKVAQWNMRQSGRSQNLGENSGNSRPTSATGSGLDGQDDDQMTTTAAMDESGFFVIGDDDIGAGIIDKKQHEPLVRKLISEPINIVENHFKMKRPRLIPEALAACLERYVLEEMTLVVNLYGGRDFDDENLSANDDASSSTTNDHPGTVSGGDQSGLEAATNELQDTISAESQSIRSRAGSMACGRRQPCAEFTSGSLKRNSLGSGRLGGRRKHLSEGSGGGARLEPAGLATKAVEQRVRFGEGAVNLWESLDLMSAPDFLGGGRHSGPTQPVLSSESKLAGGTWRENDVCIQLTLSKVKLLYELADGRGAGGATLAKVAPQAASAATATTTTTTTTYSQPEPDSNLTPPISWRFMLFIQDIEVKDRIAASDINKILYEYCNESMPKRNTQMLTIKNVATINPSDGCEECDLRVSLKPLRLNIDQDTLLFLIEFFTTFCKSLTKQQSIYAAAGATTATSGSTGAPATQATTTTTSTPAAAANRSSGNSMAGQLVNLSKQASDNSPGVLSKTTIVGCRQGTGQRVVVGGGGGGGGAIRYESSDAARGAGKDLNLSRPQVAGKAGGGSGARGPASSGSSQEVDSLSSSSLSASSSSSSSSSTTNLAAGASRSSAANSTAQRRSGAPRSPTETAGSVSCGKKSIRERINTNTTKTTTGRRGIVVANSTCGSGNNANANSNNNNPSSVNDYSNTTTTNTVNDDDNDEDDDDTPLPTHCHTDCDLSGAANQQPIYIKSFTFSPDVPIRIDYHAKHLNFEQGALAGILMGLADLDHSELILRRVKAKHGMRGLDRVLVFAINSWLSDIKRNQLPGILGGVGPMHSVIQLFQGLRDLVWMPIDHYRKDGRLVRGLQRGASSFSSSTAMAAINLVNRFISIVQCTAQIAHDIVTPPTMAGPNRSSNHRRRARAHRGGQSVSSLIGGGGDSGAGASGCDLGSSSSRRRHHHHYGHSAQHNQGHLEVSSRLHGLGGSGSSAALASAAGHTGGGLNQPRNFCEGVAVGFTILKEGFNDTARNVTVGMQADDMRSAVGELVRQIPSTLLNPIISATEGAQSVLVGIRNQIAPDARKDDQEKWKGRVRGK</sequence>
<feature type="region of interest" description="Disordered" evidence="12">
    <location>
        <begin position="991"/>
        <end position="1030"/>
    </location>
</feature>
<dbReference type="GO" id="GO:0061908">
    <property type="term" value="C:phagophore"/>
    <property type="evidence" value="ECO:0007669"/>
    <property type="project" value="TreeGrafter"/>
</dbReference>
<feature type="compositionally biased region" description="Basic and acidic residues" evidence="12">
    <location>
        <begin position="1502"/>
        <end position="1523"/>
    </location>
</feature>
<evidence type="ECO:0000256" key="3">
    <source>
        <dbReference type="ARBA" id="ARBA00009714"/>
    </source>
</evidence>
<feature type="region of interest" description="Disordered" evidence="12">
    <location>
        <begin position="216"/>
        <end position="277"/>
    </location>
</feature>
<feature type="region of interest" description="Disordered" evidence="12">
    <location>
        <begin position="1792"/>
        <end position="1821"/>
    </location>
</feature>
<dbReference type="InterPro" id="IPR026849">
    <property type="entry name" value="ATG2"/>
</dbReference>
<dbReference type="GO" id="GO:0061709">
    <property type="term" value="P:reticulophagy"/>
    <property type="evidence" value="ECO:0007669"/>
    <property type="project" value="TreeGrafter"/>
</dbReference>